<evidence type="ECO:0000313" key="4">
    <source>
        <dbReference type="RefSeq" id="XP_002733046.1"/>
    </source>
</evidence>
<name>A0ABM0GMA0_SACKO</name>
<evidence type="ECO:0000256" key="1">
    <source>
        <dbReference type="SAM" id="MobiDB-lite"/>
    </source>
</evidence>
<dbReference type="Proteomes" id="UP000694865">
    <property type="component" value="Unplaced"/>
</dbReference>
<dbReference type="RefSeq" id="XP_002733046.1">
    <property type="nucleotide sequence ID" value="XM_002733000.2"/>
</dbReference>
<reference evidence="4" key="1">
    <citation type="submission" date="2025-08" db="UniProtKB">
        <authorList>
            <consortium name="RefSeq"/>
        </authorList>
    </citation>
    <scope>IDENTIFICATION</scope>
    <source>
        <tissue evidence="4">Testes</tissue>
    </source>
</reference>
<dbReference type="GeneID" id="100370548"/>
<accession>A0ABM0GMA0</accession>
<evidence type="ECO:0000313" key="3">
    <source>
        <dbReference type="Proteomes" id="UP000694865"/>
    </source>
</evidence>
<feature type="region of interest" description="Disordered" evidence="1">
    <location>
        <begin position="131"/>
        <end position="164"/>
    </location>
</feature>
<sequence length="164" mass="19006">MKILVAVFVVAVIGMVMAEDASKDAKQPKAASVTDLKKSHPIRPIEKARKMAHKATQVKLRPEIEEKRRMMRERKEEIMSIKKSDLPLEEKRAKMANLKAEFKQQKMSLGLEGGRKTPEERRAMVQERKLARQNHEEKAIRRMPKIGQKGGRKLGMRLDKRERQ</sequence>
<evidence type="ECO:0000256" key="2">
    <source>
        <dbReference type="SAM" id="SignalP"/>
    </source>
</evidence>
<feature type="signal peptide" evidence="2">
    <location>
        <begin position="1"/>
        <end position="18"/>
    </location>
</feature>
<gene>
    <name evidence="4" type="primary">LOC100370548</name>
</gene>
<feature type="chain" id="PRO_5045197806" evidence="2">
    <location>
        <begin position="19"/>
        <end position="164"/>
    </location>
</feature>
<protein>
    <submittedName>
        <fullName evidence="4">Microtubule-associated protein 1B-like</fullName>
    </submittedName>
</protein>
<proteinExistence type="predicted"/>
<keyword evidence="2" id="KW-0732">Signal</keyword>
<feature type="compositionally biased region" description="Basic and acidic residues" evidence="1">
    <location>
        <begin position="131"/>
        <end position="140"/>
    </location>
</feature>
<keyword evidence="3" id="KW-1185">Reference proteome</keyword>
<organism evidence="3 4">
    <name type="scientific">Saccoglossus kowalevskii</name>
    <name type="common">Acorn worm</name>
    <dbReference type="NCBI Taxonomy" id="10224"/>
    <lineage>
        <taxon>Eukaryota</taxon>
        <taxon>Metazoa</taxon>
        <taxon>Hemichordata</taxon>
        <taxon>Enteropneusta</taxon>
        <taxon>Harrimaniidae</taxon>
        <taxon>Saccoglossus</taxon>
    </lineage>
</organism>
<feature type="region of interest" description="Disordered" evidence="1">
    <location>
        <begin position="21"/>
        <end position="42"/>
    </location>
</feature>